<dbReference type="Gene3D" id="1.10.520.20">
    <property type="entry name" value="N-terminal domain of the delta subunit of the F1F0-ATP synthase"/>
    <property type="match status" value="1"/>
</dbReference>
<dbReference type="HAMAP" id="MF_01416">
    <property type="entry name" value="ATP_synth_delta_bact"/>
    <property type="match status" value="1"/>
</dbReference>
<keyword evidence="4 8" id="KW-0406">Ion transport</keyword>
<feature type="region of interest" description="Disordered" evidence="9">
    <location>
        <begin position="1"/>
        <end position="54"/>
    </location>
</feature>
<sequence length="238" mass="25329">MLRGPARHDSHPSRSGDRSRGGACAASKINGSGSSERPLRFQPSAPTSERRSVAGKDTIVSGMAGRYASALFDLAKEENALDAVSKDFDVLSAALAESADLRRLTRSPVFSAEEQEKAISAVMDKLGVKGLTAKFVSLVAVNRRLFALEGMIKGYRALVAADRGAITAEVTVAEDLSKQRRDELAGALKEITGKTVDFDVKVDPKILGGLIVRLGSRMVDASLKTKLNSIKLAMKEVG</sequence>
<evidence type="ECO:0000256" key="3">
    <source>
        <dbReference type="ARBA" id="ARBA00022781"/>
    </source>
</evidence>
<evidence type="ECO:0000256" key="6">
    <source>
        <dbReference type="ARBA" id="ARBA00023196"/>
    </source>
</evidence>
<dbReference type="GO" id="GO:0045259">
    <property type="term" value="C:proton-transporting ATP synthase complex"/>
    <property type="evidence" value="ECO:0007669"/>
    <property type="project" value="UniProtKB-KW"/>
</dbReference>
<evidence type="ECO:0000256" key="4">
    <source>
        <dbReference type="ARBA" id="ARBA00023065"/>
    </source>
</evidence>
<dbReference type="OrthoDB" id="9796185at2"/>
<accession>A0A4Q0MHU1</accession>
<comment type="similarity">
    <text evidence="8">Belongs to the ATPase delta chain family.</text>
</comment>
<dbReference type="InterPro" id="IPR000711">
    <property type="entry name" value="ATPase_OSCP/dsu"/>
</dbReference>
<proteinExistence type="inferred from homology"/>
<comment type="function">
    <text evidence="8">This protein is part of the stalk that links CF(0) to CF(1). It either transmits conformational changes from CF(0) to CF(1) or is implicated in proton conduction.</text>
</comment>
<dbReference type="Proteomes" id="UP000289708">
    <property type="component" value="Unassembled WGS sequence"/>
</dbReference>
<dbReference type="SUPFAM" id="SSF47928">
    <property type="entry name" value="N-terminal domain of the delta subunit of the F1F0-ATP synthase"/>
    <property type="match status" value="1"/>
</dbReference>
<comment type="function">
    <text evidence="8">F(1)F(0) ATP synthase produces ATP from ADP in the presence of a proton or sodium gradient. F-type ATPases consist of two structural domains, F(1) containing the extramembraneous catalytic core and F(0) containing the membrane proton channel, linked together by a central stalk and a peripheral stalk. During catalysis, ATP synthesis in the catalytic domain of F(1) is coupled via a rotary mechanism of the central stalk subunits to proton translocation.</text>
</comment>
<dbReference type="GO" id="GO:0005886">
    <property type="term" value="C:plasma membrane"/>
    <property type="evidence" value="ECO:0007669"/>
    <property type="project" value="UniProtKB-SubCell"/>
</dbReference>
<reference evidence="10 11" key="1">
    <citation type="submission" date="2018-12" db="EMBL/GenBank/DDBJ databases">
        <title>bacterium Hansschlegelia zhihuaiae S113.</title>
        <authorList>
            <person name="He J."/>
        </authorList>
    </citation>
    <scope>NUCLEOTIDE SEQUENCE [LARGE SCALE GENOMIC DNA]</scope>
    <source>
        <strain evidence="10 11">S 113</strain>
    </source>
</reference>
<keyword evidence="6 8" id="KW-0139">CF(1)</keyword>
<evidence type="ECO:0000256" key="2">
    <source>
        <dbReference type="ARBA" id="ARBA00022448"/>
    </source>
</evidence>
<dbReference type="EMBL" id="RYFI01000010">
    <property type="protein sequence ID" value="RXF73088.1"/>
    <property type="molecule type" value="Genomic_DNA"/>
</dbReference>
<dbReference type="GO" id="GO:0046933">
    <property type="term" value="F:proton-transporting ATP synthase activity, rotational mechanism"/>
    <property type="evidence" value="ECO:0007669"/>
    <property type="project" value="UniProtKB-UniRule"/>
</dbReference>
<keyword evidence="8" id="KW-1003">Cell membrane</keyword>
<dbReference type="InterPro" id="IPR020781">
    <property type="entry name" value="ATPase_OSCP/d_CS"/>
</dbReference>
<comment type="caution">
    <text evidence="10">The sequence shown here is derived from an EMBL/GenBank/DDBJ whole genome shotgun (WGS) entry which is preliminary data.</text>
</comment>
<evidence type="ECO:0000313" key="10">
    <source>
        <dbReference type="EMBL" id="RXF73088.1"/>
    </source>
</evidence>
<dbReference type="InterPro" id="IPR026015">
    <property type="entry name" value="ATP_synth_OSCP/delta_N_sf"/>
</dbReference>
<evidence type="ECO:0000256" key="8">
    <source>
        <dbReference type="HAMAP-Rule" id="MF_01416"/>
    </source>
</evidence>
<keyword evidence="3 8" id="KW-0375">Hydrogen ion transport</keyword>
<feature type="compositionally biased region" description="Basic and acidic residues" evidence="9">
    <location>
        <begin position="1"/>
        <end position="20"/>
    </location>
</feature>
<dbReference type="Pfam" id="PF00213">
    <property type="entry name" value="OSCP"/>
    <property type="match status" value="1"/>
</dbReference>
<evidence type="ECO:0000256" key="5">
    <source>
        <dbReference type="ARBA" id="ARBA00023136"/>
    </source>
</evidence>
<keyword evidence="5 8" id="KW-0472">Membrane</keyword>
<dbReference type="PRINTS" id="PR00125">
    <property type="entry name" value="ATPASEDELTA"/>
</dbReference>
<evidence type="ECO:0000256" key="9">
    <source>
        <dbReference type="SAM" id="MobiDB-lite"/>
    </source>
</evidence>
<dbReference type="PROSITE" id="PS00389">
    <property type="entry name" value="ATPASE_DELTA"/>
    <property type="match status" value="1"/>
</dbReference>
<keyword evidence="2 8" id="KW-0813">Transport</keyword>
<keyword evidence="11" id="KW-1185">Reference proteome</keyword>
<organism evidence="10 11">
    <name type="scientific">Hansschlegelia zhihuaiae</name>
    <dbReference type="NCBI Taxonomy" id="405005"/>
    <lineage>
        <taxon>Bacteria</taxon>
        <taxon>Pseudomonadati</taxon>
        <taxon>Pseudomonadota</taxon>
        <taxon>Alphaproteobacteria</taxon>
        <taxon>Hyphomicrobiales</taxon>
        <taxon>Methylopilaceae</taxon>
        <taxon>Hansschlegelia</taxon>
    </lineage>
</organism>
<evidence type="ECO:0000313" key="11">
    <source>
        <dbReference type="Proteomes" id="UP000289708"/>
    </source>
</evidence>
<dbReference type="NCBIfam" id="NF004406">
    <property type="entry name" value="PRK05758.3-2"/>
    <property type="match status" value="1"/>
</dbReference>
<dbReference type="PANTHER" id="PTHR11910">
    <property type="entry name" value="ATP SYNTHASE DELTA CHAIN"/>
    <property type="match status" value="1"/>
</dbReference>
<evidence type="ECO:0000256" key="7">
    <source>
        <dbReference type="ARBA" id="ARBA00023310"/>
    </source>
</evidence>
<gene>
    <name evidence="8" type="primary">atpH</name>
    <name evidence="10" type="ORF">EK403_11390</name>
</gene>
<comment type="subcellular location">
    <subcellularLocation>
        <location evidence="8">Cell membrane</location>
        <topology evidence="8">Peripheral membrane protein</topology>
    </subcellularLocation>
    <subcellularLocation>
        <location evidence="1">Membrane</location>
    </subcellularLocation>
</comment>
<keyword evidence="7 8" id="KW-0066">ATP synthesis</keyword>
<name>A0A4Q0MHU1_9HYPH</name>
<dbReference type="NCBIfam" id="TIGR01145">
    <property type="entry name" value="ATP_synt_delta"/>
    <property type="match status" value="1"/>
</dbReference>
<protein>
    <recommendedName>
        <fullName evidence="8">ATP synthase subunit delta</fullName>
    </recommendedName>
    <alternativeName>
        <fullName evidence="8">ATP synthase F(1) sector subunit delta</fullName>
    </alternativeName>
    <alternativeName>
        <fullName evidence="8">F-type ATPase subunit delta</fullName>
        <shortName evidence="8">F-ATPase subunit delta</shortName>
    </alternativeName>
</protein>
<evidence type="ECO:0000256" key="1">
    <source>
        <dbReference type="ARBA" id="ARBA00004370"/>
    </source>
</evidence>
<dbReference type="AlphaFoldDB" id="A0A4Q0MHU1"/>